<proteinExistence type="inferred from homology"/>
<dbReference type="GeneID" id="116287003"/>
<name>A0A6P8GZ22_ACTTE</name>
<dbReference type="InterPro" id="IPR023210">
    <property type="entry name" value="NADP_OxRdtase_dom"/>
</dbReference>
<dbReference type="RefSeq" id="XP_031549469.1">
    <property type="nucleotide sequence ID" value="XM_031693609.1"/>
</dbReference>
<dbReference type="InterPro" id="IPR036812">
    <property type="entry name" value="NAD(P)_OxRdtase_dom_sf"/>
</dbReference>
<evidence type="ECO:0000313" key="5">
    <source>
        <dbReference type="RefSeq" id="XP_031549469.1"/>
    </source>
</evidence>
<dbReference type="AlphaFoldDB" id="A0A6P8GZ22"/>
<dbReference type="FunCoup" id="A0A6P8GZ22">
    <property type="interactions" value="968"/>
</dbReference>
<dbReference type="InParanoid" id="A0A6P8GZ22"/>
<organism evidence="4 5">
    <name type="scientific">Actinia tenebrosa</name>
    <name type="common">Australian red waratah sea anemone</name>
    <dbReference type="NCBI Taxonomy" id="6105"/>
    <lineage>
        <taxon>Eukaryota</taxon>
        <taxon>Metazoa</taxon>
        <taxon>Cnidaria</taxon>
        <taxon>Anthozoa</taxon>
        <taxon>Hexacorallia</taxon>
        <taxon>Actiniaria</taxon>
        <taxon>Actiniidae</taxon>
        <taxon>Actinia</taxon>
    </lineage>
</organism>
<dbReference type="OrthoDB" id="48988at2759"/>
<evidence type="ECO:0000256" key="2">
    <source>
        <dbReference type="ARBA" id="ARBA00038157"/>
    </source>
</evidence>
<feature type="domain" description="NADP-dependent oxidoreductase" evidence="3">
    <location>
        <begin position="46"/>
        <end position="344"/>
    </location>
</feature>
<gene>
    <name evidence="5" type="primary">LOC116287003</name>
</gene>
<keyword evidence="4" id="KW-1185">Reference proteome</keyword>
<dbReference type="CDD" id="cd19075">
    <property type="entry name" value="AKR_AKR7A1-5"/>
    <property type="match status" value="1"/>
</dbReference>
<dbReference type="Gene3D" id="3.20.20.100">
    <property type="entry name" value="NADP-dependent oxidoreductase domain"/>
    <property type="match status" value="1"/>
</dbReference>
<dbReference type="GO" id="GO:0016491">
    <property type="term" value="F:oxidoreductase activity"/>
    <property type="evidence" value="ECO:0007669"/>
    <property type="project" value="UniProtKB-KW"/>
</dbReference>
<dbReference type="SUPFAM" id="SSF51430">
    <property type="entry name" value="NAD(P)-linked oxidoreductase"/>
    <property type="match status" value="1"/>
</dbReference>
<accession>A0A6P8GZ22</accession>
<dbReference type="Proteomes" id="UP000515163">
    <property type="component" value="Unplaced"/>
</dbReference>
<comment type="similarity">
    <text evidence="2">Belongs to the aldo/keto reductase family. Aldo/keto reductase 2 subfamily.</text>
</comment>
<dbReference type="KEGG" id="aten:116287003"/>
<evidence type="ECO:0000256" key="1">
    <source>
        <dbReference type="ARBA" id="ARBA00023002"/>
    </source>
</evidence>
<keyword evidence="1" id="KW-0560">Oxidoreductase</keyword>
<sequence>MYWIGRRNLSIMDGIRQLFSRCRPKSVAFLCTKTNGSEKSKPMKTALGTMDIGIQVGLAESTELIKSYIEREQFEIDTAYMYGEGKTEQILGQINLIRDPKVVLATKANPWSDKGLKYERVVEQMNTSLERLQRTNVDFFYLHAPDHKTPVEESLKAVDDLHKAGKFKEFGLSNYASWQVAEVYYLCKQNNYVLPTLYQGMYNPFTRDVEKELFPCLRRLGIRFYAYNPLAGGILTGMYKYNDQFQKQPQGRFFNESHWAPIYRSRYWKKPMFDNLDKIKKKLDEVYGTNRVSLTAASLRWMSYHSLMDAEHGDIIVLGGYLPKHVLENLQAVESAPLHKEVVMLFEDGWNQVKSECNSYFR</sequence>
<dbReference type="PANTHER" id="PTHR43364">
    <property type="entry name" value="NADH-SPECIFIC METHYLGLYOXAL REDUCTASE-RELATED"/>
    <property type="match status" value="1"/>
</dbReference>
<dbReference type="Pfam" id="PF00248">
    <property type="entry name" value="Aldo_ket_red"/>
    <property type="match status" value="1"/>
</dbReference>
<reference evidence="5" key="1">
    <citation type="submission" date="2025-08" db="UniProtKB">
        <authorList>
            <consortium name="RefSeq"/>
        </authorList>
    </citation>
    <scope>IDENTIFICATION</scope>
    <source>
        <tissue evidence="5">Tentacle</tissue>
    </source>
</reference>
<protein>
    <submittedName>
        <fullName evidence="5">Aflatoxin B1 aldehyde reductase member 4-like</fullName>
    </submittedName>
</protein>
<dbReference type="InterPro" id="IPR050523">
    <property type="entry name" value="AKR_Detox_Biosynth"/>
</dbReference>
<evidence type="ECO:0000313" key="4">
    <source>
        <dbReference type="Proteomes" id="UP000515163"/>
    </source>
</evidence>
<evidence type="ECO:0000259" key="3">
    <source>
        <dbReference type="Pfam" id="PF00248"/>
    </source>
</evidence>
<dbReference type="PANTHER" id="PTHR43364:SF4">
    <property type="entry name" value="NAD(P)-LINKED OXIDOREDUCTASE SUPERFAMILY PROTEIN"/>
    <property type="match status" value="1"/>
</dbReference>